<sequence>KDLVEEQWQSGEEVIGSISLVYGHHKRELVEKLTELQHKFHNLIISTQHVHMDHDNCFEIVIVKGKAEQVRALAQKMQASKGVKYLSLSVSTTGQGIV</sequence>
<dbReference type="Gene3D" id="3.30.70.1150">
    <property type="entry name" value="ACT-like. Chain A, domain 2"/>
    <property type="match status" value="1"/>
</dbReference>
<dbReference type="GO" id="GO:0003677">
    <property type="term" value="F:DNA binding"/>
    <property type="evidence" value="ECO:0007669"/>
    <property type="project" value="TreeGrafter"/>
</dbReference>
<feature type="domain" description="Transcription factor NikR nickel binding C-terminal" evidence="1">
    <location>
        <begin position="15"/>
        <end position="90"/>
    </location>
</feature>
<organism evidence="2">
    <name type="scientific">marine sediment metagenome</name>
    <dbReference type="NCBI Taxonomy" id="412755"/>
    <lineage>
        <taxon>unclassified sequences</taxon>
        <taxon>metagenomes</taxon>
        <taxon>ecological metagenomes</taxon>
    </lineage>
</organism>
<dbReference type="NCBIfam" id="NF003381">
    <property type="entry name" value="PRK04460.1"/>
    <property type="match status" value="1"/>
</dbReference>
<dbReference type="SUPFAM" id="SSF55021">
    <property type="entry name" value="ACT-like"/>
    <property type="match status" value="1"/>
</dbReference>
<dbReference type="InterPro" id="IPR045865">
    <property type="entry name" value="ACT-like_dom_sf"/>
</dbReference>
<feature type="non-terminal residue" evidence="2">
    <location>
        <position position="1"/>
    </location>
</feature>
<evidence type="ECO:0000259" key="1">
    <source>
        <dbReference type="Pfam" id="PF08753"/>
    </source>
</evidence>
<dbReference type="EMBL" id="BARS01052417">
    <property type="protein sequence ID" value="GAG53229.1"/>
    <property type="molecule type" value="Genomic_DNA"/>
</dbReference>
<dbReference type="InterPro" id="IPR050192">
    <property type="entry name" value="CopG/NikR_regulator"/>
</dbReference>
<dbReference type="InterPro" id="IPR027271">
    <property type="entry name" value="Acetolactate_synth/TF_NikR_C"/>
</dbReference>
<protein>
    <recommendedName>
        <fullName evidence="1">Transcription factor NikR nickel binding C-terminal domain-containing protein</fullName>
    </recommendedName>
</protein>
<dbReference type="AlphaFoldDB" id="X0YBL5"/>
<comment type="caution">
    <text evidence="2">The sequence shown here is derived from an EMBL/GenBank/DDBJ whole genome shotgun (WGS) entry which is preliminary data.</text>
</comment>
<dbReference type="PANTHER" id="PTHR34719:SF2">
    <property type="entry name" value="NICKEL-RESPONSIVE REGULATOR"/>
    <property type="match status" value="1"/>
</dbReference>
<reference evidence="2" key="1">
    <citation type="journal article" date="2014" name="Front. Microbiol.">
        <title>High frequency of phylogenetically diverse reductive dehalogenase-homologous genes in deep subseafloor sedimentary metagenomes.</title>
        <authorList>
            <person name="Kawai M."/>
            <person name="Futagami T."/>
            <person name="Toyoda A."/>
            <person name="Takaki Y."/>
            <person name="Nishi S."/>
            <person name="Hori S."/>
            <person name="Arai W."/>
            <person name="Tsubouchi T."/>
            <person name="Morono Y."/>
            <person name="Uchiyama I."/>
            <person name="Ito T."/>
            <person name="Fujiyama A."/>
            <person name="Inagaki F."/>
            <person name="Takami H."/>
        </authorList>
    </citation>
    <scope>NUCLEOTIDE SEQUENCE</scope>
    <source>
        <strain evidence="2">Expedition CK06-06</strain>
    </source>
</reference>
<accession>X0YBL5</accession>
<evidence type="ECO:0000313" key="2">
    <source>
        <dbReference type="EMBL" id="GAG53229.1"/>
    </source>
</evidence>
<name>X0YBL5_9ZZZZ</name>
<gene>
    <name evidence="2" type="ORF">S01H1_77934</name>
</gene>
<dbReference type="GO" id="GO:0006355">
    <property type="term" value="P:regulation of DNA-templated transcription"/>
    <property type="evidence" value="ECO:0007669"/>
    <property type="project" value="TreeGrafter"/>
</dbReference>
<proteinExistence type="predicted"/>
<dbReference type="Pfam" id="PF08753">
    <property type="entry name" value="NikR_C"/>
    <property type="match status" value="1"/>
</dbReference>
<dbReference type="PANTHER" id="PTHR34719">
    <property type="entry name" value="NICKEL-RESPONSIVE REGULATOR"/>
    <property type="match status" value="1"/>
</dbReference>
<dbReference type="NCBIfam" id="NF002815">
    <property type="entry name" value="PRK02967.1"/>
    <property type="match status" value="1"/>
</dbReference>
<dbReference type="InterPro" id="IPR014864">
    <property type="entry name" value="TF_NikR_Ni-bd_C"/>
</dbReference>